<keyword evidence="2" id="KW-1185">Reference proteome</keyword>
<sequence length="215" mass="24908">MTDDSDILAEDDPHFDNQNIAKDNCNELQVLEQPQCLLSDWVYWQRDAVVLPDCWTRVFAVFCDNVLWLYRYEDASARSLLVRMYVTALDIGEDARQLQFRDAETTSHVQLCLLDAPAFYRWHRQVTRAVTDFSIVKDEVNDVIVSTKTTPATQKKSLWRGLPTVVLKGNKFHTATQEENAIVLHNRQIRKSLKQRWKNATTALLSTLKLSQRLP</sequence>
<organism evidence="1 2">
    <name type="scientific">Peronospora destructor</name>
    <dbReference type="NCBI Taxonomy" id="86335"/>
    <lineage>
        <taxon>Eukaryota</taxon>
        <taxon>Sar</taxon>
        <taxon>Stramenopiles</taxon>
        <taxon>Oomycota</taxon>
        <taxon>Peronosporomycetes</taxon>
        <taxon>Peronosporales</taxon>
        <taxon>Peronosporaceae</taxon>
        <taxon>Peronospora</taxon>
    </lineage>
</organism>
<dbReference type="AlphaFoldDB" id="A0AAV0V0R1"/>
<dbReference type="Proteomes" id="UP001162029">
    <property type="component" value="Unassembled WGS sequence"/>
</dbReference>
<comment type="caution">
    <text evidence="1">The sequence shown here is derived from an EMBL/GenBank/DDBJ whole genome shotgun (WGS) entry which is preliminary data.</text>
</comment>
<evidence type="ECO:0000313" key="1">
    <source>
        <dbReference type="EMBL" id="CAI5742103.1"/>
    </source>
</evidence>
<gene>
    <name evidence="1" type="ORF">PDE001_LOCUS8113</name>
</gene>
<reference evidence="1" key="1">
    <citation type="submission" date="2022-12" db="EMBL/GenBank/DDBJ databases">
        <authorList>
            <person name="Webb A."/>
        </authorList>
    </citation>
    <scope>NUCLEOTIDE SEQUENCE</scope>
    <source>
        <strain evidence="1">Pd1</strain>
    </source>
</reference>
<evidence type="ECO:0000313" key="2">
    <source>
        <dbReference type="Proteomes" id="UP001162029"/>
    </source>
</evidence>
<proteinExistence type="predicted"/>
<accession>A0AAV0V0R1</accession>
<protein>
    <recommendedName>
        <fullName evidence="3">PH domain-containing protein</fullName>
    </recommendedName>
</protein>
<name>A0AAV0V0R1_9STRA</name>
<evidence type="ECO:0008006" key="3">
    <source>
        <dbReference type="Google" id="ProtNLM"/>
    </source>
</evidence>
<dbReference type="EMBL" id="CANTFM010001640">
    <property type="protein sequence ID" value="CAI5742103.1"/>
    <property type="molecule type" value="Genomic_DNA"/>
</dbReference>